<feature type="transmembrane region" description="Helical" evidence="9">
    <location>
        <begin position="197"/>
        <end position="217"/>
    </location>
</feature>
<sequence length="1499" mass="164652">MDFANICDADVGFGPTVTGCREDFDFTLLFEKTILSILPLSVIILILAVRLPQLRTATPVIGGLWYRNLKLAVYVSIAALQLALLGLGAASSVLKGYFVGASILEFLATLGIATTSFLEHTRTLRPSVLLNLYQPTWLLVYIAQTRTLWLISSSAQDGVYTRIFTTVTTLIAAVLILELKGKSTWLLSTTEKPSKEAFIGVFPIGLVTWMWPFVVYASKNVLKYSDFPPLDGQLRAEAMMKYNDRIDYKSLDGVNNGLAWKLLRVTGREFLPSPLLMFLYTGLALVQPLIVGGVVSNLDNTGTFQTNAGYGLIGATVIAFFGLTFFRASSLYYHTRWLARVNAILVNAIYRKALSGQSSGLETGKAITLMSNDIENVNRVLGSSFNKIMLAPVQVGFTLWLLYRQIGVAVVSVVVAFTMCILLTYLGTLLVKDRQSNWMKRIENRVGKTANAISHAKNIRIAGLSQAVENSILKMRQQEVQSATKFRAVIFFIVMLSIFAGHMTPAFPFIFNRDVSISQIFTTVAYVTMVTSPLIVFLQWVPTFFAALASIQRIQSFLLTPDRHDFREVRSANRMQTKCSENGPVLEGTPSIQIIGGNFGWKEDKLTLRDINTDIPAGLTLLVGPIASGKTTFCRVLLGEVPFASGQVIFNADTKRIPYCDQTAFLTNSTIKENIVGFESVDEPRYQEALRAAALEPDLLVLPDGDLTNVGSNGISLSGGQKQRVSIARAIYQTSEVYVFDDVLSGLDSDTEQLVFDNVFGPSGILSKRGATIILCTHSVRHLPSAQHIIALTVEGEIIEQGTFNELTSASGYIHSLGVAEVASKETSVYGDGDSTKDSSTETELKKKKKKSLIEDETDLTRAKGDWSTTVHYLANIGYPLTILLVFGAAVTGTCLTMQNVILKWWVEDRSSQSPRHDSSFWLGIYGGTVGLGYTSFAVQMIMAVVVIPAVAGTNLHKKAIKKLTSIPLQFLVTTDMGIIINLFSQDIFLVDDELVENFTNLLVFGFLTLGGAALATLSSPYVAIFYPFILAGIYVLQRYYQPASRQVRLLYLESKSPLYSTYLDTIKGLATYRAFDWNSGAVQKTNILLNKTLQGFYFQQQCFMFFAYTLTAFTNLIAVIVVILATQLKTSAGYAGASMVGVINLTVNLQGATMSYVDMQSALTAVRRLKTFAQKSPSESQDGEDLVPDRRWPPKGQIQIRNLSASYDAESRLSATNTEEAMELTYALRDVSLDIQAAEKVAICGRSGSGKSSLVLVLLRLLNCIQSPNSEDVSLSIDGVDLQKVDRDTLRQRLTAVPQEPIFLPDGASFSQNLDPTGVATDEERQGALEAVTLWDTVKENGGLDSGLLPESLSQGQKQLFSLARAIVRRRARARLLKDDVGSSYMGASEKEATEKADAHPTAFKAQADGGVLILDEYSSSLDIKTDRLMQDIIKQEFGGYTILMVSHRLGLVMDFDRVVVLDTGRVVENGNPSELVKVDGGRFRELWLIGNAEEKSE</sequence>
<feature type="transmembrane region" description="Helical" evidence="9">
    <location>
        <begin position="275"/>
        <end position="296"/>
    </location>
</feature>
<proteinExistence type="predicted"/>
<evidence type="ECO:0000313" key="13">
    <source>
        <dbReference type="Proteomes" id="UP000039046"/>
    </source>
</evidence>
<evidence type="ECO:0000256" key="7">
    <source>
        <dbReference type="ARBA" id="ARBA00022989"/>
    </source>
</evidence>
<dbReference type="Pfam" id="PF00664">
    <property type="entry name" value="ABC_membrane"/>
    <property type="match status" value="2"/>
</dbReference>
<feature type="transmembrane region" description="Helical" evidence="9">
    <location>
        <begin position="1104"/>
        <end position="1126"/>
    </location>
</feature>
<dbReference type="STRING" id="1531966.A0A0A1TA42"/>
<dbReference type="PANTHER" id="PTHR24223">
    <property type="entry name" value="ATP-BINDING CASSETTE SUB-FAMILY C"/>
    <property type="match status" value="1"/>
</dbReference>
<dbReference type="GO" id="GO:0005886">
    <property type="term" value="C:plasma membrane"/>
    <property type="evidence" value="ECO:0007669"/>
    <property type="project" value="UniProtKB-SubCell"/>
</dbReference>
<dbReference type="Gene3D" id="1.20.1560.10">
    <property type="entry name" value="ABC transporter type 1, transmembrane domain"/>
    <property type="match status" value="2"/>
</dbReference>
<keyword evidence="7 9" id="KW-1133">Transmembrane helix</keyword>
<evidence type="ECO:0000256" key="6">
    <source>
        <dbReference type="ARBA" id="ARBA00022840"/>
    </source>
</evidence>
<dbReference type="SUPFAM" id="SSF90123">
    <property type="entry name" value="ABC transporter transmembrane region"/>
    <property type="match status" value="2"/>
</dbReference>
<evidence type="ECO:0000259" key="10">
    <source>
        <dbReference type="PROSITE" id="PS50893"/>
    </source>
</evidence>
<feature type="transmembrane region" description="Helical" evidence="9">
    <location>
        <begin position="923"/>
        <end position="952"/>
    </location>
</feature>
<evidence type="ECO:0000256" key="9">
    <source>
        <dbReference type="SAM" id="Phobius"/>
    </source>
</evidence>
<dbReference type="PANTHER" id="PTHR24223:SF345">
    <property type="entry name" value="ABC MULTIDRUG TRANSPORTER (EUROFUNG)"/>
    <property type="match status" value="1"/>
</dbReference>
<organism evidence="12 13">
    <name type="scientific">[Torrubiella] hemipterigena</name>
    <dbReference type="NCBI Taxonomy" id="1531966"/>
    <lineage>
        <taxon>Eukaryota</taxon>
        <taxon>Fungi</taxon>
        <taxon>Dikarya</taxon>
        <taxon>Ascomycota</taxon>
        <taxon>Pezizomycotina</taxon>
        <taxon>Sordariomycetes</taxon>
        <taxon>Hypocreomycetidae</taxon>
        <taxon>Hypocreales</taxon>
        <taxon>Clavicipitaceae</taxon>
        <taxon>Clavicipitaceae incertae sedis</taxon>
        <taxon>'Torrubiella' clade</taxon>
    </lineage>
</organism>
<dbReference type="CDD" id="cd03250">
    <property type="entry name" value="ABCC_MRP_domain1"/>
    <property type="match status" value="1"/>
</dbReference>
<feature type="domain" description="ABC transporter" evidence="10">
    <location>
        <begin position="592"/>
        <end position="820"/>
    </location>
</feature>
<feature type="transmembrane region" description="Helical" evidence="9">
    <location>
        <begin position="308"/>
        <end position="326"/>
    </location>
</feature>
<feature type="transmembrane region" description="Helical" evidence="9">
    <location>
        <begin position="33"/>
        <end position="51"/>
    </location>
</feature>
<dbReference type="Pfam" id="PF00005">
    <property type="entry name" value="ABC_tran"/>
    <property type="match status" value="2"/>
</dbReference>
<keyword evidence="5" id="KW-0547">Nucleotide-binding</keyword>
<feature type="transmembrane region" description="Helical" evidence="9">
    <location>
        <begin position="97"/>
        <end position="118"/>
    </location>
</feature>
<name>A0A0A1TA42_9HYPO</name>
<keyword evidence="4 9" id="KW-0812">Transmembrane</keyword>
<dbReference type="InterPro" id="IPR050173">
    <property type="entry name" value="ABC_transporter_C-like"/>
</dbReference>
<evidence type="ECO:0000313" key="12">
    <source>
        <dbReference type="EMBL" id="CEJ82214.1"/>
    </source>
</evidence>
<evidence type="ECO:0000256" key="4">
    <source>
        <dbReference type="ARBA" id="ARBA00022692"/>
    </source>
</evidence>
<evidence type="ECO:0008006" key="14">
    <source>
        <dbReference type="Google" id="ProtNLM"/>
    </source>
</evidence>
<dbReference type="Gene3D" id="3.40.50.300">
    <property type="entry name" value="P-loop containing nucleotide triphosphate hydrolases"/>
    <property type="match status" value="2"/>
</dbReference>
<feature type="transmembrane region" description="Helical" evidence="9">
    <location>
        <begin position="486"/>
        <end position="511"/>
    </location>
</feature>
<dbReference type="InterPro" id="IPR027417">
    <property type="entry name" value="P-loop_NTPase"/>
</dbReference>
<dbReference type="GO" id="GO:0005524">
    <property type="term" value="F:ATP binding"/>
    <property type="evidence" value="ECO:0007669"/>
    <property type="project" value="UniProtKB-KW"/>
</dbReference>
<evidence type="ECO:0000256" key="2">
    <source>
        <dbReference type="ARBA" id="ARBA00022448"/>
    </source>
</evidence>
<dbReference type="SMART" id="SM00382">
    <property type="entry name" value="AAA"/>
    <property type="match status" value="2"/>
</dbReference>
<feature type="transmembrane region" description="Helical" evidence="9">
    <location>
        <begin position="409"/>
        <end position="431"/>
    </location>
</feature>
<evidence type="ECO:0000256" key="1">
    <source>
        <dbReference type="ARBA" id="ARBA00004651"/>
    </source>
</evidence>
<dbReference type="InterPro" id="IPR017871">
    <property type="entry name" value="ABC_transporter-like_CS"/>
</dbReference>
<dbReference type="InterPro" id="IPR011527">
    <property type="entry name" value="ABC1_TM_dom"/>
</dbReference>
<evidence type="ECO:0000256" key="8">
    <source>
        <dbReference type="ARBA" id="ARBA00023136"/>
    </source>
</evidence>
<feature type="transmembrane region" description="Helical" evidence="9">
    <location>
        <begin position="159"/>
        <end position="177"/>
    </location>
</feature>
<gene>
    <name evidence="12" type="ORF">VHEMI02292</name>
</gene>
<keyword evidence="8 9" id="KW-0472">Membrane</keyword>
<reference evidence="12 13" key="1">
    <citation type="journal article" date="2015" name="Genome Announc.">
        <title>Draft Genome Sequence and Gene Annotation of the Entomopathogenic Fungus Verticillium hemipterigenum.</title>
        <authorList>
            <person name="Horn F."/>
            <person name="Habel A."/>
            <person name="Scharf D.H."/>
            <person name="Dworschak J."/>
            <person name="Brakhage A.A."/>
            <person name="Guthke R."/>
            <person name="Hertweck C."/>
            <person name="Linde J."/>
        </authorList>
    </citation>
    <scope>NUCLEOTIDE SEQUENCE [LARGE SCALE GENOMIC DNA]</scope>
</reference>
<protein>
    <recommendedName>
        <fullName evidence="14">ABC transporter</fullName>
    </recommendedName>
</protein>
<dbReference type="SUPFAM" id="SSF52540">
    <property type="entry name" value="P-loop containing nucleoside triphosphate hydrolases"/>
    <property type="match status" value="2"/>
</dbReference>
<dbReference type="EMBL" id="CDHN01000001">
    <property type="protein sequence ID" value="CEJ82214.1"/>
    <property type="molecule type" value="Genomic_DNA"/>
</dbReference>
<evidence type="ECO:0000256" key="3">
    <source>
        <dbReference type="ARBA" id="ARBA00022475"/>
    </source>
</evidence>
<dbReference type="InterPro" id="IPR036640">
    <property type="entry name" value="ABC1_TM_sf"/>
</dbReference>
<dbReference type="InterPro" id="IPR044726">
    <property type="entry name" value="ABCC_6TM_D2"/>
</dbReference>
<feature type="domain" description="ABC transporter" evidence="10">
    <location>
        <begin position="1199"/>
        <end position="1490"/>
    </location>
</feature>
<feature type="domain" description="ABC transmembrane type-1" evidence="11">
    <location>
        <begin position="883"/>
        <end position="1162"/>
    </location>
</feature>
<dbReference type="InterPro" id="IPR003439">
    <property type="entry name" value="ABC_transporter-like_ATP-bd"/>
</dbReference>
<keyword evidence="13" id="KW-1185">Reference proteome</keyword>
<dbReference type="GO" id="GO:0016887">
    <property type="term" value="F:ATP hydrolysis activity"/>
    <property type="evidence" value="ECO:0007669"/>
    <property type="project" value="InterPro"/>
</dbReference>
<feature type="transmembrane region" description="Helical" evidence="9">
    <location>
        <begin position="964"/>
        <end position="984"/>
    </location>
</feature>
<evidence type="ECO:0000259" key="11">
    <source>
        <dbReference type="PROSITE" id="PS50929"/>
    </source>
</evidence>
<dbReference type="Proteomes" id="UP000039046">
    <property type="component" value="Unassembled WGS sequence"/>
</dbReference>
<feature type="domain" description="ABC transmembrane type-1" evidence="11">
    <location>
        <begin position="275"/>
        <end position="546"/>
    </location>
</feature>
<feature type="transmembrane region" description="Helical" evidence="9">
    <location>
        <begin position="71"/>
        <end position="91"/>
    </location>
</feature>
<keyword evidence="6" id="KW-0067">ATP-binding</keyword>
<dbReference type="GO" id="GO:0140359">
    <property type="term" value="F:ABC-type transporter activity"/>
    <property type="evidence" value="ECO:0007669"/>
    <property type="project" value="InterPro"/>
</dbReference>
<keyword evidence="2" id="KW-0813">Transport</keyword>
<dbReference type="PROSITE" id="PS50929">
    <property type="entry name" value="ABC_TM1F"/>
    <property type="match status" value="2"/>
</dbReference>
<dbReference type="PROSITE" id="PS50893">
    <property type="entry name" value="ABC_TRANSPORTER_2"/>
    <property type="match status" value="2"/>
</dbReference>
<feature type="transmembrane region" description="Helical" evidence="9">
    <location>
        <begin position="881"/>
        <end position="903"/>
    </location>
</feature>
<accession>A0A0A1TA42</accession>
<dbReference type="CDD" id="cd18580">
    <property type="entry name" value="ABC_6TM_ABCC_D2"/>
    <property type="match status" value="1"/>
</dbReference>
<dbReference type="PROSITE" id="PS00211">
    <property type="entry name" value="ABC_TRANSPORTER_1"/>
    <property type="match status" value="2"/>
</dbReference>
<comment type="subcellular location">
    <subcellularLocation>
        <location evidence="1">Cell membrane</location>
        <topology evidence="1">Multi-pass membrane protein</topology>
    </subcellularLocation>
</comment>
<feature type="transmembrane region" description="Helical" evidence="9">
    <location>
        <begin position="523"/>
        <end position="549"/>
    </location>
</feature>
<evidence type="ECO:0000256" key="5">
    <source>
        <dbReference type="ARBA" id="ARBA00022741"/>
    </source>
</evidence>
<dbReference type="OrthoDB" id="6500128at2759"/>
<dbReference type="InterPro" id="IPR003593">
    <property type="entry name" value="AAA+_ATPase"/>
</dbReference>
<keyword evidence="3" id="KW-1003">Cell membrane</keyword>
<feature type="transmembrane region" description="Helical" evidence="9">
    <location>
        <begin position="1004"/>
        <end position="1037"/>
    </location>
</feature>